<dbReference type="InterPro" id="IPR000683">
    <property type="entry name" value="Gfo/Idh/MocA-like_OxRdtase_N"/>
</dbReference>
<feature type="domain" description="GFO/IDH/MocA-like oxidoreductase" evidence="2">
    <location>
        <begin position="161"/>
        <end position="292"/>
    </location>
</feature>
<evidence type="ECO:0008006" key="5">
    <source>
        <dbReference type="Google" id="ProtNLM"/>
    </source>
</evidence>
<dbReference type="SUPFAM" id="SSF55347">
    <property type="entry name" value="Glyceraldehyde-3-phosphate dehydrogenase-like, C-terminal domain"/>
    <property type="match status" value="1"/>
</dbReference>
<dbReference type="Pfam" id="PF22725">
    <property type="entry name" value="GFO_IDH_MocA_C3"/>
    <property type="match status" value="1"/>
</dbReference>
<evidence type="ECO:0000259" key="2">
    <source>
        <dbReference type="Pfam" id="PF22725"/>
    </source>
</evidence>
<dbReference type="InterPro" id="IPR036291">
    <property type="entry name" value="NAD(P)-bd_dom_sf"/>
</dbReference>
<dbReference type="Pfam" id="PF01408">
    <property type="entry name" value="GFO_IDH_MocA"/>
    <property type="match status" value="1"/>
</dbReference>
<keyword evidence="4" id="KW-1185">Reference proteome</keyword>
<name>A0ABX1VGV8_9PLAN</name>
<dbReference type="Proteomes" id="UP000609651">
    <property type="component" value="Unassembled WGS sequence"/>
</dbReference>
<gene>
    <name evidence="3" type="ORF">LzC2_21050</name>
</gene>
<sequence>MPADLPDDAFPTTNGSLNRKLRMALVGGGSGSFIGRVHATGAVLDNRAEIVAGALSSNPERAKKSAPSYAIPEDRAYTSIHELVEKELARPEDDRIDFVSIATPNHTHFEIAKTAAEAGFNVVCDKPMTFDYAQAEELVKVVEGTPGVFALMHNYTGYPLIRQAREMCLNGDLGEINAIRSNYIQGWLRDAIEQEDQKQASWRTDPSKSGAAGAFGDIATHAYNIGRFMTGCLPEEISCNLKAFVEGRKLDDYGHAVVRYQNGALGTVTASQISHGHENNLYVEIDGTKASLVWRQENPNELWVRQNGQPAKLYTRDPNAPYLSALAAGSCRLPSGHPEGFFEAFGNVYRAAFDAMIARSEGTSFEGRSETTRDTLYPNVYDGAEGMLFVTKSVESSEQNGAWVSLKNDYARR</sequence>
<dbReference type="EMBL" id="WTPX01000059">
    <property type="protein sequence ID" value="NNJ26026.1"/>
    <property type="molecule type" value="Genomic_DNA"/>
</dbReference>
<reference evidence="3 4" key="1">
    <citation type="journal article" date="2020" name="Syst. Appl. Microbiol.">
        <title>Alienimonas chondri sp. nov., a novel planctomycete isolated from the biofilm of the red alga Chondrus crispus.</title>
        <authorList>
            <person name="Vitorino I."/>
            <person name="Albuquerque L."/>
            <person name="Wiegand S."/>
            <person name="Kallscheuer N."/>
            <person name="da Costa M.S."/>
            <person name="Lobo-da-Cunha A."/>
            <person name="Jogler C."/>
            <person name="Lage O.M."/>
        </authorList>
    </citation>
    <scope>NUCLEOTIDE SEQUENCE [LARGE SCALE GENOMIC DNA]</scope>
    <source>
        <strain evidence="3 4">LzC2</strain>
    </source>
</reference>
<organism evidence="3 4">
    <name type="scientific">Alienimonas chondri</name>
    <dbReference type="NCBI Taxonomy" id="2681879"/>
    <lineage>
        <taxon>Bacteria</taxon>
        <taxon>Pseudomonadati</taxon>
        <taxon>Planctomycetota</taxon>
        <taxon>Planctomycetia</taxon>
        <taxon>Planctomycetales</taxon>
        <taxon>Planctomycetaceae</taxon>
        <taxon>Alienimonas</taxon>
    </lineage>
</organism>
<protein>
    <recommendedName>
        <fullName evidence="5">Gfo/Idh/MocA family oxidoreductase</fullName>
    </recommendedName>
</protein>
<feature type="domain" description="Gfo/Idh/MocA-like oxidoreductase N-terminal" evidence="1">
    <location>
        <begin position="22"/>
        <end position="146"/>
    </location>
</feature>
<dbReference type="Gene3D" id="3.40.50.720">
    <property type="entry name" value="NAD(P)-binding Rossmann-like Domain"/>
    <property type="match status" value="1"/>
</dbReference>
<dbReference type="InterPro" id="IPR055170">
    <property type="entry name" value="GFO_IDH_MocA-like_dom"/>
</dbReference>
<proteinExistence type="predicted"/>
<accession>A0ABX1VGV8</accession>
<evidence type="ECO:0000259" key="1">
    <source>
        <dbReference type="Pfam" id="PF01408"/>
    </source>
</evidence>
<dbReference type="SUPFAM" id="SSF51735">
    <property type="entry name" value="NAD(P)-binding Rossmann-fold domains"/>
    <property type="match status" value="1"/>
</dbReference>
<dbReference type="Gene3D" id="3.30.360.10">
    <property type="entry name" value="Dihydrodipicolinate Reductase, domain 2"/>
    <property type="match status" value="1"/>
</dbReference>
<dbReference type="RefSeq" id="WP_206678655.1">
    <property type="nucleotide sequence ID" value="NZ_WTPX01000059.1"/>
</dbReference>
<dbReference type="PANTHER" id="PTHR43708">
    <property type="entry name" value="CONSERVED EXPRESSED OXIDOREDUCTASE (EUROFUNG)"/>
    <property type="match status" value="1"/>
</dbReference>
<evidence type="ECO:0000313" key="4">
    <source>
        <dbReference type="Proteomes" id="UP000609651"/>
    </source>
</evidence>
<evidence type="ECO:0000313" key="3">
    <source>
        <dbReference type="EMBL" id="NNJ26026.1"/>
    </source>
</evidence>
<comment type="caution">
    <text evidence="3">The sequence shown here is derived from an EMBL/GenBank/DDBJ whole genome shotgun (WGS) entry which is preliminary data.</text>
</comment>
<dbReference type="PANTHER" id="PTHR43708:SF3">
    <property type="entry name" value="OXIDOREDUCTASE"/>
    <property type="match status" value="1"/>
</dbReference>
<dbReference type="InterPro" id="IPR051317">
    <property type="entry name" value="Gfo/Idh/MocA_oxidoreduct"/>
</dbReference>